<evidence type="ECO:0000256" key="1">
    <source>
        <dbReference type="SAM" id="SignalP"/>
    </source>
</evidence>
<dbReference type="EMBL" id="OCNH01000008">
    <property type="protein sequence ID" value="SOD98510.1"/>
    <property type="molecule type" value="Genomic_DNA"/>
</dbReference>
<proteinExistence type="predicted"/>
<feature type="chain" id="PRO_5013329964" evidence="1">
    <location>
        <begin position="28"/>
        <end position="164"/>
    </location>
</feature>
<keyword evidence="4" id="KW-1185">Reference proteome</keyword>
<dbReference type="InterPro" id="IPR032710">
    <property type="entry name" value="NTF2-like_dom_sf"/>
</dbReference>
<name>A0A286GSL9_9BACT</name>
<reference evidence="4" key="1">
    <citation type="submission" date="2017-09" db="EMBL/GenBank/DDBJ databases">
        <authorList>
            <person name="Varghese N."/>
            <person name="Submissions S."/>
        </authorList>
    </citation>
    <scope>NUCLEOTIDE SEQUENCE [LARGE SCALE GENOMIC DNA]</scope>
    <source>
        <strain evidence="4">DSM 29961</strain>
    </source>
</reference>
<dbReference type="GO" id="GO:0016853">
    <property type="term" value="F:isomerase activity"/>
    <property type="evidence" value="ECO:0007669"/>
    <property type="project" value="UniProtKB-KW"/>
</dbReference>
<gene>
    <name evidence="3" type="ORF">SAMN06269250_6124</name>
</gene>
<dbReference type="AlphaFoldDB" id="A0A286GSL9"/>
<dbReference type="PROSITE" id="PS51257">
    <property type="entry name" value="PROKAR_LIPOPROTEIN"/>
    <property type="match status" value="1"/>
</dbReference>
<dbReference type="Gene3D" id="3.10.450.50">
    <property type="match status" value="1"/>
</dbReference>
<keyword evidence="3" id="KW-0413">Isomerase</keyword>
<dbReference type="RefSeq" id="WP_097131340.1">
    <property type="nucleotide sequence ID" value="NZ_OCNH01000008.1"/>
</dbReference>
<dbReference type="SUPFAM" id="SSF54427">
    <property type="entry name" value="NTF2-like"/>
    <property type="match status" value="1"/>
</dbReference>
<dbReference type="Pfam" id="PF14534">
    <property type="entry name" value="DUF4440"/>
    <property type="match status" value="1"/>
</dbReference>
<keyword evidence="1" id="KW-0732">Signal</keyword>
<dbReference type="InterPro" id="IPR027843">
    <property type="entry name" value="DUF4440"/>
</dbReference>
<organism evidence="3 4">
    <name type="scientific">Spirosoma fluviale</name>
    <dbReference type="NCBI Taxonomy" id="1597977"/>
    <lineage>
        <taxon>Bacteria</taxon>
        <taxon>Pseudomonadati</taxon>
        <taxon>Bacteroidota</taxon>
        <taxon>Cytophagia</taxon>
        <taxon>Cytophagales</taxon>
        <taxon>Cytophagaceae</taxon>
        <taxon>Spirosoma</taxon>
    </lineage>
</organism>
<feature type="domain" description="DUF4440" evidence="2">
    <location>
        <begin position="54"/>
        <end position="148"/>
    </location>
</feature>
<feature type="signal peptide" evidence="1">
    <location>
        <begin position="1"/>
        <end position="27"/>
    </location>
</feature>
<accession>A0A286GSL9</accession>
<protein>
    <submittedName>
        <fullName evidence="3">Ketosteroid isomerase homolog</fullName>
    </submittedName>
</protein>
<dbReference type="OrthoDB" id="9814425at2"/>
<evidence type="ECO:0000313" key="4">
    <source>
        <dbReference type="Proteomes" id="UP000219452"/>
    </source>
</evidence>
<sequence>MKTNQVSLMLAVLAATLVFTASCNSPAKESAVTVDNATLKKEIEAANIEFAGFIAKGDSVGMANFYTEDAKLMFSNAPAIVGRKNIQTAIHNVLGSGIAKAEFTALDVWGTGDFVSEEGQSSLFDKAGTQVVKDKYIVLWKKEAGKWRPFRDISNSDLPLPAAK</sequence>
<evidence type="ECO:0000313" key="3">
    <source>
        <dbReference type="EMBL" id="SOD98510.1"/>
    </source>
</evidence>
<dbReference type="Proteomes" id="UP000219452">
    <property type="component" value="Unassembled WGS sequence"/>
</dbReference>
<evidence type="ECO:0000259" key="2">
    <source>
        <dbReference type="Pfam" id="PF14534"/>
    </source>
</evidence>